<accession>A0A6V8K990</accession>
<protein>
    <recommendedName>
        <fullName evidence="2">DUF1707 domain-containing protein</fullName>
    </recommendedName>
</protein>
<dbReference type="Proteomes" id="UP000482800">
    <property type="component" value="Unassembled WGS sequence"/>
</dbReference>
<dbReference type="Pfam" id="PF08044">
    <property type="entry name" value="DUF1707"/>
    <property type="match status" value="1"/>
</dbReference>
<organism evidence="3 4">
    <name type="scientific">Phytohabitans houttuyneae</name>
    <dbReference type="NCBI Taxonomy" id="1076126"/>
    <lineage>
        <taxon>Bacteria</taxon>
        <taxon>Bacillati</taxon>
        <taxon>Actinomycetota</taxon>
        <taxon>Actinomycetes</taxon>
        <taxon>Micromonosporales</taxon>
        <taxon>Micromonosporaceae</taxon>
    </lineage>
</organism>
<name>A0A6V8K990_9ACTN</name>
<comment type="caution">
    <text evidence="3">The sequence shown here is derived from an EMBL/GenBank/DDBJ whole genome shotgun (WGS) entry which is preliminary data.</text>
</comment>
<keyword evidence="1" id="KW-1133">Transmembrane helix</keyword>
<dbReference type="PANTHER" id="PTHR40763">
    <property type="entry name" value="MEMBRANE PROTEIN-RELATED"/>
    <property type="match status" value="1"/>
</dbReference>
<evidence type="ECO:0000313" key="4">
    <source>
        <dbReference type="Proteomes" id="UP000482800"/>
    </source>
</evidence>
<evidence type="ECO:0000313" key="3">
    <source>
        <dbReference type="EMBL" id="GFJ78991.1"/>
    </source>
</evidence>
<evidence type="ECO:0000256" key="1">
    <source>
        <dbReference type="SAM" id="Phobius"/>
    </source>
</evidence>
<feature type="domain" description="DUF1707" evidence="2">
    <location>
        <begin position="11"/>
        <end position="63"/>
    </location>
</feature>
<reference evidence="3 4" key="1">
    <citation type="submission" date="2020-03" db="EMBL/GenBank/DDBJ databases">
        <title>Whole genome shotgun sequence of Phytohabitans houttuyneae NBRC 108639.</title>
        <authorList>
            <person name="Komaki H."/>
            <person name="Tamura T."/>
        </authorList>
    </citation>
    <scope>NUCLEOTIDE SEQUENCE [LARGE SCALE GENOMIC DNA]</scope>
    <source>
        <strain evidence="3 4">NBRC 108639</strain>
    </source>
</reference>
<gene>
    <name evidence="3" type="ORF">Phou_031710</name>
</gene>
<reference evidence="3 4" key="2">
    <citation type="submission" date="2020-03" db="EMBL/GenBank/DDBJ databases">
        <authorList>
            <person name="Ichikawa N."/>
            <person name="Kimura A."/>
            <person name="Kitahashi Y."/>
            <person name="Uohara A."/>
        </authorList>
    </citation>
    <scope>NUCLEOTIDE SEQUENCE [LARGE SCALE GENOMIC DNA]</scope>
    <source>
        <strain evidence="3 4">NBRC 108639</strain>
    </source>
</reference>
<sequence>MLVGMEQRDQMRAADADRETVVERLRTALNEGRLELHEFDERVAEAYRSKTYADLDRLLTDLPGVAPVSRSQLAPTPPVSPMPPPVPPAQPGTVPRWLVALWGTWAAAVGINVVIWLLVSLSTSDLVYFWPMWVAGPWGAVLLFATIGGLSRGEPQRWADKQVRRQERRRRDRY</sequence>
<feature type="transmembrane region" description="Helical" evidence="1">
    <location>
        <begin position="130"/>
        <end position="151"/>
    </location>
</feature>
<evidence type="ECO:0000259" key="2">
    <source>
        <dbReference type="Pfam" id="PF08044"/>
    </source>
</evidence>
<dbReference type="AlphaFoldDB" id="A0A6V8K990"/>
<feature type="transmembrane region" description="Helical" evidence="1">
    <location>
        <begin position="97"/>
        <end position="118"/>
    </location>
</feature>
<proteinExistence type="predicted"/>
<keyword evidence="4" id="KW-1185">Reference proteome</keyword>
<keyword evidence="1" id="KW-0472">Membrane</keyword>
<dbReference type="InterPro" id="IPR012551">
    <property type="entry name" value="DUF1707_SHOCT-like"/>
</dbReference>
<keyword evidence="1" id="KW-0812">Transmembrane</keyword>
<dbReference type="EMBL" id="BLPF01000001">
    <property type="protein sequence ID" value="GFJ78991.1"/>
    <property type="molecule type" value="Genomic_DNA"/>
</dbReference>
<dbReference type="PANTHER" id="PTHR40763:SF4">
    <property type="entry name" value="DUF1707 DOMAIN-CONTAINING PROTEIN"/>
    <property type="match status" value="1"/>
</dbReference>